<dbReference type="InterPro" id="IPR043142">
    <property type="entry name" value="PapC-like_C_sf"/>
</dbReference>
<feature type="signal peptide" evidence="11">
    <location>
        <begin position="1"/>
        <end position="29"/>
    </location>
</feature>
<dbReference type="Pfam" id="PF00577">
    <property type="entry name" value="Usher"/>
    <property type="match status" value="1"/>
</dbReference>
<dbReference type="AlphaFoldDB" id="A0A5M9R446"/>
<keyword evidence="6 10" id="KW-0812">Transmembrane</keyword>
<evidence type="ECO:0000256" key="2">
    <source>
        <dbReference type="ARBA" id="ARBA00008064"/>
    </source>
</evidence>
<feature type="domain" description="PapC-like C-terminal" evidence="12">
    <location>
        <begin position="753"/>
        <end position="816"/>
    </location>
</feature>
<evidence type="ECO:0000256" key="5">
    <source>
        <dbReference type="ARBA" id="ARBA00022558"/>
    </source>
</evidence>
<dbReference type="InterPro" id="IPR018030">
    <property type="entry name" value="Fimbrial_membr_usher_CS"/>
</dbReference>
<evidence type="ECO:0000259" key="13">
    <source>
        <dbReference type="Pfam" id="PF13954"/>
    </source>
</evidence>
<name>A0A5M9R446_9GAMM</name>
<evidence type="ECO:0000256" key="10">
    <source>
        <dbReference type="RuleBase" id="RU003884"/>
    </source>
</evidence>
<dbReference type="Gene3D" id="2.60.40.2070">
    <property type="match status" value="1"/>
</dbReference>
<evidence type="ECO:0000256" key="3">
    <source>
        <dbReference type="ARBA" id="ARBA00022448"/>
    </source>
</evidence>
<dbReference type="Pfam" id="PF13954">
    <property type="entry name" value="PapC_N"/>
    <property type="match status" value="1"/>
</dbReference>
<gene>
    <name evidence="14" type="ORF">F4V73_14220</name>
</gene>
<dbReference type="PROSITE" id="PS51257">
    <property type="entry name" value="PROKAR_LIPOPROTEIN"/>
    <property type="match status" value="1"/>
</dbReference>
<comment type="similarity">
    <text evidence="2 10">Belongs to the fimbrial export usher family.</text>
</comment>
<dbReference type="Proteomes" id="UP000322181">
    <property type="component" value="Unassembled WGS sequence"/>
</dbReference>
<dbReference type="SUPFAM" id="SSF141729">
    <property type="entry name" value="FimD N-terminal domain-like"/>
    <property type="match status" value="1"/>
</dbReference>
<feature type="domain" description="PapC N-terminal" evidence="13">
    <location>
        <begin position="48"/>
        <end position="180"/>
    </location>
</feature>
<dbReference type="InterPro" id="IPR025885">
    <property type="entry name" value="PapC_N"/>
</dbReference>
<dbReference type="Gene3D" id="3.10.20.410">
    <property type="match status" value="1"/>
</dbReference>
<evidence type="ECO:0000256" key="4">
    <source>
        <dbReference type="ARBA" id="ARBA00022452"/>
    </source>
</evidence>
<evidence type="ECO:0000256" key="9">
    <source>
        <dbReference type="ARBA" id="ARBA00023237"/>
    </source>
</evidence>
<keyword evidence="9 10" id="KW-0998">Cell outer membrane</keyword>
<dbReference type="EMBL" id="VXKB01000004">
    <property type="protein sequence ID" value="KAA8714215.1"/>
    <property type="molecule type" value="Genomic_DNA"/>
</dbReference>
<protein>
    <submittedName>
        <fullName evidence="14">Fimbrial biogenesis outer membrane usher protein</fullName>
    </submittedName>
</protein>
<dbReference type="RefSeq" id="WP_150385019.1">
    <property type="nucleotide sequence ID" value="NZ_BAAAFS010000004.1"/>
</dbReference>
<reference evidence="14 15" key="1">
    <citation type="submission" date="2019-09" db="EMBL/GenBank/DDBJ databases">
        <title>Draft genome sequence of various Type strains from the CCUG.</title>
        <authorList>
            <person name="Pineiro-Iglesias B."/>
            <person name="Tunovic T."/>
            <person name="Unosson C."/>
            <person name="Inganas E."/>
            <person name="Ohlen M."/>
            <person name="Cardew S."/>
            <person name="Jensie-Markopoulos S."/>
            <person name="Salva-Serra F."/>
            <person name="Jaen-Luchoro D."/>
            <person name="Karlsson R."/>
            <person name="Svensson-Stadler L."/>
            <person name="Chun J."/>
            <person name="Moore E."/>
        </authorList>
    </citation>
    <scope>NUCLEOTIDE SEQUENCE [LARGE SCALE GENOMIC DNA]</scope>
    <source>
        <strain evidence="14 15">CCUG 53682T</strain>
    </source>
</reference>
<evidence type="ECO:0000313" key="14">
    <source>
        <dbReference type="EMBL" id="KAA8714215.1"/>
    </source>
</evidence>
<dbReference type="Gene3D" id="2.60.40.3110">
    <property type="match status" value="1"/>
</dbReference>
<evidence type="ECO:0000256" key="7">
    <source>
        <dbReference type="ARBA" id="ARBA00022729"/>
    </source>
</evidence>
<dbReference type="Pfam" id="PF13953">
    <property type="entry name" value="PapC_C"/>
    <property type="match status" value="1"/>
</dbReference>
<keyword evidence="4" id="KW-1134">Transmembrane beta strand</keyword>
<sequence>MKNTYNKNNFILLPVISFLLAGTSCSVIAGDYYPPGLFSIAGAESQLTNEELDVFKENDVAPGKYKVNLFINNSKISNQDIDFILMKNSSGSEKLAPCFSKADWDNFGIEFPVLPDETQNTDNCLNINNIEFVQGYLDLNTKVYSLTVPQSYINKDKLSLIEEKNWDNGIPVLFVDYLFSAFNRQHNGNSDDNYYGNIRTRVNMGAWRYKNYSTWMNDTNGKKKWNNISNTLSRNINKIKSEFTIGDLYSSSQLFDSVKYRGVRLTTDRTMEPTNKTNYVPTISGLANSEATVTIVQNGETILRQSVPAGPFNLTNYFPMSNGGNLYVNVTETDGSEKNFIVPFSSISTLERKGNIRYSLSSGKYDSRNDGDGKYINQAEVFYGFTDFITLYGGAFVAPRYQSGGIGAAFNLGVFGAITTDILHAKTTMTDDKKFSGNAFRVNYSKRLEATNTSLSLVGYRHFDTNFYRFDDAMAYQDNNNSHNKLKNEYTLSLNQPILSGNSSLNISSVIYEYTNGKKQKSYNAGFNSSFNKINYGIYYNYYQGGKSHDNNKNTYNISMNLSVPLSINDYPVWANYSASVDNDRQSLQTAGISGNYGDKQQGSWDIYQSHGNKGVDYSGGLSSSYRSQYSTVHAGYSYSKDNKNLSYGMNGSLVATQYGVLATPALQETNALVLTKDAAGIGVVNGHSLKTNNSGLAIVSGMTPYRKNNITIDTQTLPGNVEIENNIINNIVPTKGALILANFDAKKGYKLLIKLTSKDNTEIPLGAKASMEGSPDYLVSNFSSLYFVANKEKGDIFVEWKYNGVTQHCRVNYNINNTIPTNGLYIMTSDCQQEVL</sequence>
<dbReference type="InterPro" id="IPR042186">
    <property type="entry name" value="FimD_plug_dom"/>
</dbReference>
<evidence type="ECO:0000256" key="1">
    <source>
        <dbReference type="ARBA" id="ARBA00004571"/>
    </source>
</evidence>
<keyword evidence="7 11" id="KW-0732">Signal</keyword>
<dbReference type="InterPro" id="IPR025949">
    <property type="entry name" value="PapC-like_C"/>
</dbReference>
<dbReference type="PANTHER" id="PTHR30451">
    <property type="entry name" value="OUTER MEMBRANE USHER PROTEIN"/>
    <property type="match status" value="1"/>
</dbReference>
<comment type="caution">
    <text evidence="14">The sequence shown here is derived from an EMBL/GenBank/DDBJ whole genome shotgun (WGS) entry which is preliminary data.</text>
</comment>
<dbReference type="PANTHER" id="PTHR30451:SF21">
    <property type="entry name" value="FIMBRIAL USHER DOMAIN-CONTAINING PROTEIN YDET-RELATED"/>
    <property type="match status" value="1"/>
</dbReference>
<organism evidence="14 15">
    <name type="scientific">Morganella psychrotolerans</name>
    <dbReference type="NCBI Taxonomy" id="368603"/>
    <lineage>
        <taxon>Bacteria</taxon>
        <taxon>Pseudomonadati</taxon>
        <taxon>Pseudomonadota</taxon>
        <taxon>Gammaproteobacteria</taxon>
        <taxon>Enterobacterales</taxon>
        <taxon>Morganellaceae</taxon>
        <taxon>Morganella</taxon>
    </lineage>
</organism>
<comment type="subcellular location">
    <subcellularLocation>
        <location evidence="1 10">Cell outer membrane</location>
        <topology evidence="1 10">Multi-pass membrane protein</topology>
    </subcellularLocation>
</comment>
<dbReference type="InterPro" id="IPR037224">
    <property type="entry name" value="PapC_N_sf"/>
</dbReference>
<evidence type="ECO:0000256" key="8">
    <source>
        <dbReference type="ARBA" id="ARBA00023136"/>
    </source>
</evidence>
<dbReference type="GO" id="GO:0009279">
    <property type="term" value="C:cell outer membrane"/>
    <property type="evidence" value="ECO:0007669"/>
    <property type="project" value="UniProtKB-SubCell"/>
</dbReference>
<dbReference type="InterPro" id="IPR000015">
    <property type="entry name" value="Fimb_usher"/>
</dbReference>
<evidence type="ECO:0000259" key="12">
    <source>
        <dbReference type="Pfam" id="PF13953"/>
    </source>
</evidence>
<evidence type="ECO:0000313" key="15">
    <source>
        <dbReference type="Proteomes" id="UP000322181"/>
    </source>
</evidence>
<keyword evidence="3 10" id="KW-0813">Transport</keyword>
<dbReference type="PROSITE" id="PS01151">
    <property type="entry name" value="FIMBRIAL_USHER"/>
    <property type="match status" value="1"/>
</dbReference>
<proteinExistence type="inferred from homology"/>
<dbReference type="GO" id="GO:0015473">
    <property type="term" value="F:fimbrial usher porin activity"/>
    <property type="evidence" value="ECO:0007669"/>
    <property type="project" value="InterPro"/>
</dbReference>
<keyword evidence="8 10" id="KW-0472">Membrane</keyword>
<dbReference type="Gene3D" id="2.60.40.2610">
    <property type="entry name" value="Outer membrane usher protein FimD, plug domain"/>
    <property type="match status" value="1"/>
</dbReference>
<evidence type="ECO:0000256" key="6">
    <source>
        <dbReference type="ARBA" id="ARBA00022692"/>
    </source>
</evidence>
<evidence type="ECO:0000256" key="11">
    <source>
        <dbReference type="SAM" id="SignalP"/>
    </source>
</evidence>
<dbReference type="GO" id="GO:0009297">
    <property type="term" value="P:pilus assembly"/>
    <property type="evidence" value="ECO:0007669"/>
    <property type="project" value="InterPro"/>
</dbReference>
<accession>A0A5M9R446</accession>
<keyword evidence="5 10" id="KW-1029">Fimbrium biogenesis</keyword>
<feature type="chain" id="PRO_5024462763" evidence="11">
    <location>
        <begin position="30"/>
        <end position="837"/>
    </location>
</feature>